<dbReference type="InterPro" id="IPR005033">
    <property type="entry name" value="YEATS"/>
</dbReference>
<dbReference type="EMBL" id="JAEHOC010000028">
    <property type="protein sequence ID" value="KAG2430163.1"/>
    <property type="molecule type" value="Genomic_DNA"/>
</dbReference>
<comment type="subcellular location">
    <subcellularLocation>
        <location evidence="4">Nucleus</location>
    </subcellularLocation>
</comment>
<dbReference type="Proteomes" id="UP000650467">
    <property type="component" value="Unassembled WGS sequence"/>
</dbReference>
<dbReference type="GO" id="GO:0006355">
    <property type="term" value="P:regulation of DNA-templated transcription"/>
    <property type="evidence" value="ECO:0007669"/>
    <property type="project" value="InterPro"/>
</dbReference>
<evidence type="ECO:0000313" key="6">
    <source>
        <dbReference type="EMBL" id="KAG2430163.1"/>
    </source>
</evidence>
<reference evidence="6" key="1">
    <citation type="journal article" date="2020" name="bioRxiv">
        <title>Comparative genomics of Chlamydomonas.</title>
        <authorList>
            <person name="Craig R.J."/>
            <person name="Hasan A.R."/>
            <person name="Ness R.W."/>
            <person name="Keightley P.D."/>
        </authorList>
    </citation>
    <scope>NUCLEOTIDE SEQUENCE</scope>
    <source>
        <strain evidence="6">SAG 7.73</strain>
    </source>
</reference>
<organism evidence="6 7">
    <name type="scientific">Chlamydomonas incerta</name>
    <dbReference type="NCBI Taxonomy" id="51695"/>
    <lineage>
        <taxon>Eukaryota</taxon>
        <taxon>Viridiplantae</taxon>
        <taxon>Chlorophyta</taxon>
        <taxon>core chlorophytes</taxon>
        <taxon>Chlorophyceae</taxon>
        <taxon>CS clade</taxon>
        <taxon>Chlamydomonadales</taxon>
        <taxon>Chlamydomonadaceae</taxon>
        <taxon>Chlamydomonas</taxon>
    </lineage>
</organism>
<sequence>MEDGTFIDEQGSRRLRDTELVVPVVVGTCAWWVGKKANDSVTHRWTVYARGANGEDLSHIISKVTFELHHTFTNPHRVCLQAPYEVTEQGWGEFDINITLTFTPDAREKDVSIMHRLKLYESESTPNTTKKPVMSEVRPGGAEGGVEGGAGGGAGGGAMGWVYEELVFSEPVESFYRRVLAEPPRRAAELSCQAWVLTFDEREEVEKLKECRARVAAMVAEVRKDFEGAAR</sequence>
<evidence type="ECO:0000256" key="1">
    <source>
        <dbReference type="ARBA" id="ARBA00023015"/>
    </source>
</evidence>
<dbReference type="AlphaFoldDB" id="A0A835SN71"/>
<evidence type="ECO:0000256" key="3">
    <source>
        <dbReference type="ARBA" id="ARBA00023242"/>
    </source>
</evidence>
<comment type="caution">
    <text evidence="6">The sequence shown here is derived from an EMBL/GenBank/DDBJ whole genome shotgun (WGS) entry which is preliminary data.</text>
</comment>
<evidence type="ECO:0000259" key="5">
    <source>
        <dbReference type="PROSITE" id="PS51037"/>
    </source>
</evidence>
<dbReference type="CDD" id="cd16910">
    <property type="entry name" value="YEATS_TFIID14_like"/>
    <property type="match status" value="1"/>
</dbReference>
<evidence type="ECO:0000256" key="2">
    <source>
        <dbReference type="ARBA" id="ARBA00023163"/>
    </source>
</evidence>
<keyword evidence="2" id="KW-0804">Transcription</keyword>
<dbReference type="Gene3D" id="2.60.40.1970">
    <property type="entry name" value="YEATS domain"/>
    <property type="match status" value="1"/>
</dbReference>
<dbReference type="GO" id="GO:0005634">
    <property type="term" value="C:nucleus"/>
    <property type="evidence" value="ECO:0007669"/>
    <property type="project" value="UniProtKB-SubCell"/>
</dbReference>
<gene>
    <name evidence="6" type="ORF">HXX76_010262</name>
</gene>
<dbReference type="InterPro" id="IPR038704">
    <property type="entry name" value="YEAST_sf"/>
</dbReference>
<keyword evidence="3 4" id="KW-0539">Nucleus</keyword>
<protein>
    <recommendedName>
        <fullName evidence="5">YEATS domain-containing protein</fullName>
    </recommendedName>
</protein>
<dbReference type="PANTHER" id="PTHR47573:SF1">
    <property type="entry name" value="PROTEIN AF-9 HOMOLOG"/>
    <property type="match status" value="1"/>
</dbReference>
<name>A0A835SN71_CHLIN</name>
<dbReference type="PROSITE" id="PS51037">
    <property type="entry name" value="YEATS"/>
    <property type="match status" value="1"/>
</dbReference>
<dbReference type="PANTHER" id="PTHR47573">
    <property type="entry name" value="PROTEIN AF-9 HOMOLOG"/>
    <property type="match status" value="1"/>
</dbReference>
<dbReference type="InterPro" id="IPR055129">
    <property type="entry name" value="YEATS_dom"/>
</dbReference>
<evidence type="ECO:0000256" key="4">
    <source>
        <dbReference type="PROSITE-ProRule" id="PRU00376"/>
    </source>
</evidence>
<dbReference type="OrthoDB" id="16041at2759"/>
<proteinExistence type="predicted"/>
<dbReference type="Pfam" id="PF03366">
    <property type="entry name" value="YEATS"/>
    <property type="match status" value="1"/>
</dbReference>
<accession>A0A835SN71</accession>
<keyword evidence="1" id="KW-0805">Transcription regulation</keyword>
<evidence type="ECO:0000313" key="7">
    <source>
        <dbReference type="Proteomes" id="UP000650467"/>
    </source>
</evidence>
<feature type="domain" description="YEATS" evidence="5">
    <location>
        <begin position="14"/>
        <end position="182"/>
    </location>
</feature>
<keyword evidence="7" id="KW-1185">Reference proteome</keyword>